<name>B3S6R7_TRIAD</name>
<feature type="signal peptide" evidence="1">
    <location>
        <begin position="1"/>
        <end position="23"/>
    </location>
</feature>
<keyword evidence="3" id="KW-1185">Reference proteome</keyword>
<protein>
    <submittedName>
        <fullName evidence="2">Uncharacterized protein</fullName>
    </submittedName>
</protein>
<reference evidence="2 3" key="1">
    <citation type="journal article" date="2008" name="Nature">
        <title>The Trichoplax genome and the nature of placozoans.</title>
        <authorList>
            <person name="Srivastava M."/>
            <person name="Begovic E."/>
            <person name="Chapman J."/>
            <person name="Putnam N.H."/>
            <person name="Hellsten U."/>
            <person name="Kawashima T."/>
            <person name="Kuo A."/>
            <person name="Mitros T."/>
            <person name="Salamov A."/>
            <person name="Carpenter M.L."/>
            <person name="Signorovitch A.Y."/>
            <person name="Moreno M.A."/>
            <person name="Kamm K."/>
            <person name="Grimwood J."/>
            <person name="Schmutz J."/>
            <person name="Shapiro H."/>
            <person name="Grigoriev I.V."/>
            <person name="Buss L.W."/>
            <person name="Schierwater B."/>
            <person name="Dellaporta S.L."/>
            <person name="Rokhsar D.S."/>
        </authorList>
    </citation>
    <scope>NUCLEOTIDE SEQUENCE [LARGE SCALE GENOMIC DNA]</scope>
    <source>
        <strain evidence="2 3">Grell-BS-1999</strain>
    </source>
</reference>
<dbReference type="CTD" id="6757028"/>
<gene>
    <name evidence="2" type="ORF">TRIADDRAFT_59901</name>
</gene>
<dbReference type="KEGG" id="tad:TRIADDRAFT_59901"/>
<evidence type="ECO:0000256" key="1">
    <source>
        <dbReference type="SAM" id="SignalP"/>
    </source>
</evidence>
<dbReference type="InParanoid" id="B3S6R7"/>
<dbReference type="RefSeq" id="XP_002115955.1">
    <property type="nucleotide sequence ID" value="XM_002115919.1"/>
</dbReference>
<evidence type="ECO:0000313" key="3">
    <source>
        <dbReference type="Proteomes" id="UP000009022"/>
    </source>
</evidence>
<sequence>MANQVHILLAILTICATLNGINGAAKPSQIDEVSAEVDGVTADLVTVSARGVDGVMVKFYFPKGFLVGLFLTMLQDVSESFQEKLAIETLFNSALIQFKDRMEEAGLIYVVAIINEIIEEVKLFSNVLTTFAEEATFAHLYFRTQLAKMAAAADRAYQLRLYRLDAQLVPRIRRLIFMLRRFIGIKLAHQRRLQFLLRRLHFIMRRNQAVDARILHQEAVAQFRSRLAVQRLIELSLINFLTREGLEDENAYERAKAFYEVRNLEATELFNGIEQALILGKMAKLHQKEVEAGVMIDILRRINFALVYDERYRIQRIRGYPRQLAEIRKLESQLYVFRRKLRHYLYLLAINNAVAAKKSYSLKVLAEEVALAEIVIFGWDYLVVRYVVPGITV</sequence>
<dbReference type="Proteomes" id="UP000009022">
    <property type="component" value="Unassembled WGS sequence"/>
</dbReference>
<organism evidence="2 3">
    <name type="scientific">Trichoplax adhaerens</name>
    <name type="common">Trichoplax reptans</name>
    <dbReference type="NCBI Taxonomy" id="10228"/>
    <lineage>
        <taxon>Eukaryota</taxon>
        <taxon>Metazoa</taxon>
        <taxon>Placozoa</taxon>
        <taxon>Uniplacotomia</taxon>
        <taxon>Trichoplacea</taxon>
        <taxon>Trichoplacidae</taxon>
        <taxon>Trichoplax</taxon>
    </lineage>
</organism>
<accession>B3S6R7</accession>
<keyword evidence="1" id="KW-0732">Signal</keyword>
<evidence type="ECO:0000313" key="2">
    <source>
        <dbReference type="EMBL" id="EDV21807.1"/>
    </source>
</evidence>
<dbReference type="GeneID" id="6757028"/>
<dbReference type="EMBL" id="DS985252">
    <property type="protein sequence ID" value="EDV21807.1"/>
    <property type="molecule type" value="Genomic_DNA"/>
</dbReference>
<feature type="chain" id="PRO_5002798533" evidence="1">
    <location>
        <begin position="24"/>
        <end position="393"/>
    </location>
</feature>
<dbReference type="AlphaFoldDB" id="B3S6R7"/>
<dbReference type="HOGENOM" id="CLU_702722_0_0_1"/>
<proteinExistence type="predicted"/>